<comment type="caution">
    <text evidence="3">The sequence shown here is derived from an EMBL/GenBank/DDBJ whole genome shotgun (WGS) entry which is preliminary data.</text>
</comment>
<feature type="domain" description="DUF7687" evidence="1">
    <location>
        <begin position="89"/>
        <end position="295"/>
    </location>
</feature>
<evidence type="ECO:0000259" key="1">
    <source>
        <dbReference type="Pfam" id="PF24736"/>
    </source>
</evidence>
<evidence type="ECO:0000313" key="3">
    <source>
        <dbReference type="EMBL" id="MDP9801505.1"/>
    </source>
</evidence>
<sequence length="316" mass="35485">MKANDRWSAMPQEFWHYVRALSEHLGYSKKKIVLQHSISDIRRGLNNLGLSAEALECNSKARFSTNDLAEYFKFRAEIIEGFIADHLQTAAEAKKMFETVVDAYTDGYTCRANKDGEENSRLYAVKGGVPAEAPFNKQKGAKRDIDFLTATSNILISHHLKGRQFDQDPRRLPVFTEDGVIVGSMSRRMDGAFPTCTNPVALWEFKCYYYTTTFGSKISDAIYIADLDGFERAIIERETKSKLSLTLFIDAYSTWIEQGKSYLCRIVDLLHRGAITELVVGSEIVDAAPRLVTEWLKAEVVSADPSEPSGAPIDTL</sequence>
<dbReference type="Proteomes" id="UP001235966">
    <property type="component" value="Unassembled WGS sequence"/>
</dbReference>
<evidence type="ECO:0000259" key="2">
    <source>
        <dbReference type="Pfam" id="PF24739"/>
    </source>
</evidence>
<evidence type="ECO:0000313" key="4">
    <source>
        <dbReference type="Proteomes" id="UP001235966"/>
    </source>
</evidence>
<proteinExistence type="predicted"/>
<name>A0ABT9NCR0_9ACTO</name>
<evidence type="ECO:0008006" key="5">
    <source>
        <dbReference type="Google" id="ProtNLM"/>
    </source>
</evidence>
<protein>
    <recommendedName>
        <fullName evidence="5">YqaJ-like recombinase domain-containing protein</fullName>
    </recommendedName>
</protein>
<feature type="domain" description="DUF7690" evidence="2">
    <location>
        <begin position="1"/>
        <end position="80"/>
    </location>
</feature>
<keyword evidence="4" id="KW-1185">Reference proteome</keyword>
<accession>A0ABT9NCR0</accession>
<reference evidence="3 4" key="1">
    <citation type="submission" date="2023-07" db="EMBL/GenBank/DDBJ databases">
        <title>Sequencing the genomes of 1000 actinobacteria strains.</title>
        <authorList>
            <person name="Klenk H.-P."/>
        </authorList>
    </citation>
    <scope>NUCLEOTIDE SEQUENCE [LARGE SCALE GENOMIC DNA]</scope>
    <source>
        <strain evidence="3 4">DSM 102162</strain>
    </source>
</reference>
<organism evidence="3 4">
    <name type="scientific">Arcanobacterium wilhelmae</name>
    <dbReference type="NCBI Taxonomy" id="1803177"/>
    <lineage>
        <taxon>Bacteria</taxon>
        <taxon>Bacillati</taxon>
        <taxon>Actinomycetota</taxon>
        <taxon>Actinomycetes</taxon>
        <taxon>Actinomycetales</taxon>
        <taxon>Actinomycetaceae</taxon>
        <taxon>Arcanobacterium</taxon>
    </lineage>
</organism>
<dbReference type="Pfam" id="PF24739">
    <property type="entry name" value="DUF7690"/>
    <property type="match status" value="1"/>
</dbReference>
<dbReference type="EMBL" id="JAUSQW010000001">
    <property type="protein sequence ID" value="MDP9801505.1"/>
    <property type="molecule type" value="Genomic_DNA"/>
</dbReference>
<dbReference type="InterPro" id="IPR056104">
    <property type="entry name" value="DUF7687"/>
</dbReference>
<gene>
    <name evidence="3" type="ORF">J2S49_001581</name>
</gene>
<dbReference type="InterPro" id="IPR056107">
    <property type="entry name" value="DUF7690"/>
</dbReference>
<dbReference type="Pfam" id="PF24736">
    <property type="entry name" value="DUF7687"/>
    <property type="match status" value="1"/>
</dbReference>
<dbReference type="RefSeq" id="WP_307014728.1">
    <property type="nucleotide sequence ID" value="NZ_JAUSQW010000001.1"/>
</dbReference>